<dbReference type="InterPro" id="IPR036890">
    <property type="entry name" value="HATPase_C_sf"/>
</dbReference>
<evidence type="ECO:0000259" key="7">
    <source>
        <dbReference type="PROSITE" id="PS50113"/>
    </source>
</evidence>
<dbReference type="NCBIfam" id="TIGR00229">
    <property type="entry name" value="sensory_box"/>
    <property type="match status" value="1"/>
</dbReference>
<proteinExistence type="predicted"/>
<comment type="caution">
    <text evidence="8">The sequence shown here is derived from an EMBL/GenBank/DDBJ whole genome shotgun (WGS) entry which is preliminary data.</text>
</comment>
<keyword evidence="8" id="KW-0067">ATP-binding</keyword>
<dbReference type="RefSeq" id="WP_274689110.1">
    <property type="nucleotide sequence ID" value="NZ_JAPMOU010000014.1"/>
</dbReference>
<keyword evidence="8" id="KW-0547">Nucleotide-binding</keyword>
<dbReference type="InterPro" id="IPR036097">
    <property type="entry name" value="HisK_dim/P_sf"/>
</dbReference>
<dbReference type="EC" id="2.7.13.3" evidence="2"/>
<organism evidence="8 9">
    <name type="scientific">Spartinivicinus poritis</name>
    <dbReference type="NCBI Taxonomy" id="2994640"/>
    <lineage>
        <taxon>Bacteria</taxon>
        <taxon>Pseudomonadati</taxon>
        <taxon>Pseudomonadota</taxon>
        <taxon>Gammaproteobacteria</taxon>
        <taxon>Oceanospirillales</taxon>
        <taxon>Zooshikellaceae</taxon>
        <taxon>Spartinivicinus</taxon>
    </lineage>
</organism>
<dbReference type="InterPro" id="IPR000014">
    <property type="entry name" value="PAS"/>
</dbReference>
<dbReference type="Gene3D" id="1.10.287.130">
    <property type="match status" value="1"/>
</dbReference>
<sequence length="380" mass="43141">MSYNSNSCLDNNKQHYLKEELYSLVRNDPAIFEFLQAGALDGIWYWDLEKPEHEWISPQFWKILGFDPAEKKHLAAEWQDLIDKGDLQTAATNLDKHCSDPNYPYDQLVRYRHKNGSTVWIRCRGMAIRNQHGKPIRMLGAHTDITQLKLTEEKLMHANKELSDFAHAASHDLKAPLRTISGMLSVLQELIGDDISEEGQQIFEKVNNTAVRMGQLIQGLLEYAELTGTASKKETVDSERLIQDILKDFAEDIKSTNATITTYNCGVVTGNPAILRQLFQNLINNAIKYCHKDVSPCITITGTKQETNWQFAVADNGQGIEPKYHQRIFQLLQRLHHYSDVEGSGLGLSLCKKAVDYHGGHIWLTSEVGKGSTFYFTLSQ</sequence>
<dbReference type="Pfam" id="PF08447">
    <property type="entry name" value="PAS_3"/>
    <property type="match status" value="1"/>
</dbReference>
<dbReference type="SMART" id="SM00388">
    <property type="entry name" value="HisKA"/>
    <property type="match status" value="1"/>
</dbReference>
<accession>A0ABT5U8P9</accession>
<feature type="domain" description="Histidine kinase" evidence="6">
    <location>
        <begin position="168"/>
        <end position="380"/>
    </location>
</feature>
<dbReference type="Pfam" id="PF02518">
    <property type="entry name" value="HATPase_c"/>
    <property type="match status" value="1"/>
</dbReference>
<evidence type="ECO:0000256" key="5">
    <source>
        <dbReference type="ARBA" id="ARBA00022777"/>
    </source>
</evidence>
<dbReference type="SMART" id="SM00086">
    <property type="entry name" value="PAC"/>
    <property type="match status" value="1"/>
</dbReference>
<evidence type="ECO:0000256" key="4">
    <source>
        <dbReference type="ARBA" id="ARBA00022679"/>
    </source>
</evidence>
<dbReference type="Proteomes" id="UP001528823">
    <property type="component" value="Unassembled WGS sequence"/>
</dbReference>
<dbReference type="EMBL" id="JAPMOU010000014">
    <property type="protein sequence ID" value="MDE1462757.1"/>
    <property type="molecule type" value="Genomic_DNA"/>
</dbReference>
<dbReference type="Gene3D" id="3.30.450.20">
    <property type="entry name" value="PAS domain"/>
    <property type="match status" value="1"/>
</dbReference>
<dbReference type="GO" id="GO:0005524">
    <property type="term" value="F:ATP binding"/>
    <property type="evidence" value="ECO:0007669"/>
    <property type="project" value="UniProtKB-KW"/>
</dbReference>
<gene>
    <name evidence="8" type="ORF">ORQ98_12340</name>
</gene>
<name>A0ABT5U8P9_9GAMM</name>
<dbReference type="CDD" id="cd00082">
    <property type="entry name" value="HisKA"/>
    <property type="match status" value="1"/>
</dbReference>
<dbReference type="InterPro" id="IPR013655">
    <property type="entry name" value="PAS_fold_3"/>
</dbReference>
<protein>
    <recommendedName>
        <fullName evidence="2">histidine kinase</fullName>
        <ecNumber evidence="2">2.7.13.3</ecNumber>
    </recommendedName>
</protein>
<dbReference type="InterPro" id="IPR001610">
    <property type="entry name" value="PAC"/>
</dbReference>
<dbReference type="SUPFAM" id="SSF55874">
    <property type="entry name" value="ATPase domain of HSP90 chaperone/DNA topoisomerase II/histidine kinase"/>
    <property type="match status" value="1"/>
</dbReference>
<dbReference type="InterPro" id="IPR005467">
    <property type="entry name" value="His_kinase_dom"/>
</dbReference>
<dbReference type="PROSITE" id="PS50109">
    <property type="entry name" value="HIS_KIN"/>
    <property type="match status" value="1"/>
</dbReference>
<dbReference type="InterPro" id="IPR003594">
    <property type="entry name" value="HATPase_dom"/>
</dbReference>
<evidence type="ECO:0000313" key="8">
    <source>
        <dbReference type="EMBL" id="MDE1462757.1"/>
    </source>
</evidence>
<dbReference type="PANTHER" id="PTHR43304:SF1">
    <property type="entry name" value="PAC DOMAIN-CONTAINING PROTEIN"/>
    <property type="match status" value="1"/>
</dbReference>
<dbReference type="SUPFAM" id="SSF55785">
    <property type="entry name" value="PYP-like sensor domain (PAS domain)"/>
    <property type="match status" value="1"/>
</dbReference>
<dbReference type="Gene3D" id="3.30.565.10">
    <property type="entry name" value="Histidine kinase-like ATPase, C-terminal domain"/>
    <property type="match status" value="1"/>
</dbReference>
<dbReference type="PRINTS" id="PR00344">
    <property type="entry name" value="BCTRLSENSOR"/>
</dbReference>
<evidence type="ECO:0000256" key="3">
    <source>
        <dbReference type="ARBA" id="ARBA00022553"/>
    </source>
</evidence>
<evidence type="ECO:0000256" key="1">
    <source>
        <dbReference type="ARBA" id="ARBA00000085"/>
    </source>
</evidence>
<dbReference type="InterPro" id="IPR000700">
    <property type="entry name" value="PAS-assoc_C"/>
</dbReference>
<dbReference type="CDD" id="cd00130">
    <property type="entry name" value="PAS"/>
    <property type="match status" value="1"/>
</dbReference>
<comment type="catalytic activity">
    <reaction evidence="1">
        <text>ATP + protein L-histidine = ADP + protein N-phospho-L-histidine.</text>
        <dbReference type="EC" id="2.7.13.3"/>
    </reaction>
</comment>
<dbReference type="InterPro" id="IPR004358">
    <property type="entry name" value="Sig_transdc_His_kin-like_C"/>
</dbReference>
<reference evidence="8 9" key="1">
    <citation type="submission" date="2022-11" db="EMBL/GenBank/DDBJ databases">
        <title>Spartinivicinus poritis sp. nov., isolated from scleractinian coral Porites lutea.</title>
        <authorList>
            <person name="Zhang G."/>
            <person name="Cai L."/>
            <person name="Wei Q."/>
        </authorList>
    </citation>
    <scope>NUCLEOTIDE SEQUENCE [LARGE SCALE GENOMIC DNA]</scope>
    <source>
        <strain evidence="8 9">A2-2</strain>
    </source>
</reference>
<keyword evidence="9" id="KW-1185">Reference proteome</keyword>
<dbReference type="InterPro" id="IPR052162">
    <property type="entry name" value="Sensor_kinase/Photoreceptor"/>
</dbReference>
<dbReference type="SUPFAM" id="SSF47384">
    <property type="entry name" value="Homodimeric domain of signal transducing histidine kinase"/>
    <property type="match status" value="1"/>
</dbReference>
<evidence type="ECO:0000256" key="2">
    <source>
        <dbReference type="ARBA" id="ARBA00012438"/>
    </source>
</evidence>
<dbReference type="PROSITE" id="PS50113">
    <property type="entry name" value="PAC"/>
    <property type="match status" value="1"/>
</dbReference>
<dbReference type="InterPro" id="IPR035965">
    <property type="entry name" value="PAS-like_dom_sf"/>
</dbReference>
<dbReference type="SMART" id="SM00387">
    <property type="entry name" value="HATPase_c"/>
    <property type="match status" value="1"/>
</dbReference>
<dbReference type="Pfam" id="PF00512">
    <property type="entry name" value="HisKA"/>
    <property type="match status" value="1"/>
</dbReference>
<keyword evidence="4" id="KW-0808">Transferase</keyword>
<keyword evidence="3" id="KW-0597">Phosphoprotein</keyword>
<evidence type="ECO:0000313" key="9">
    <source>
        <dbReference type="Proteomes" id="UP001528823"/>
    </source>
</evidence>
<keyword evidence="5" id="KW-0418">Kinase</keyword>
<feature type="domain" description="PAC" evidence="7">
    <location>
        <begin position="105"/>
        <end position="157"/>
    </location>
</feature>
<evidence type="ECO:0000259" key="6">
    <source>
        <dbReference type="PROSITE" id="PS50109"/>
    </source>
</evidence>
<dbReference type="InterPro" id="IPR003661">
    <property type="entry name" value="HisK_dim/P_dom"/>
</dbReference>
<dbReference type="PANTHER" id="PTHR43304">
    <property type="entry name" value="PHYTOCHROME-LIKE PROTEIN CPH1"/>
    <property type="match status" value="1"/>
</dbReference>